<dbReference type="AlphaFoldDB" id="A0A914D168"/>
<evidence type="ECO:0000313" key="2">
    <source>
        <dbReference type="WBParaSite" id="ACRNAN_scaffold17274.g12877.t1"/>
    </source>
</evidence>
<organism evidence="1 2">
    <name type="scientific">Acrobeloides nanus</name>
    <dbReference type="NCBI Taxonomy" id="290746"/>
    <lineage>
        <taxon>Eukaryota</taxon>
        <taxon>Metazoa</taxon>
        <taxon>Ecdysozoa</taxon>
        <taxon>Nematoda</taxon>
        <taxon>Chromadorea</taxon>
        <taxon>Rhabditida</taxon>
        <taxon>Tylenchina</taxon>
        <taxon>Cephalobomorpha</taxon>
        <taxon>Cephaloboidea</taxon>
        <taxon>Cephalobidae</taxon>
        <taxon>Acrobeloides</taxon>
    </lineage>
</organism>
<reference evidence="2" key="1">
    <citation type="submission" date="2022-11" db="UniProtKB">
        <authorList>
            <consortium name="WormBaseParasite"/>
        </authorList>
    </citation>
    <scope>IDENTIFICATION</scope>
</reference>
<dbReference type="WBParaSite" id="ACRNAN_scaffold17274.g12877.t1">
    <property type="protein sequence ID" value="ACRNAN_scaffold17274.g12877.t1"/>
    <property type="gene ID" value="ACRNAN_scaffold17274.g12877"/>
</dbReference>
<keyword evidence="1" id="KW-1185">Reference proteome</keyword>
<sequence length="146" mass="17097">MIIGTCHDEWAMWETFRVKDNQVAWTDYTKPKIEAYIADKFANFLGDQSQKAIELFENLYLDPGTKDDDNLAWFKFTVDRSIARKCLPKKCVHGPLLQEDGVWMTNNSNAINFPLVGSFRWRYQEVFQCYAFHSVVYTRFGAEVPH</sequence>
<dbReference type="Proteomes" id="UP000887540">
    <property type="component" value="Unplaced"/>
</dbReference>
<accession>A0A914D168</accession>
<name>A0A914D168_9BILA</name>
<evidence type="ECO:0000313" key="1">
    <source>
        <dbReference type="Proteomes" id="UP000887540"/>
    </source>
</evidence>
<protein>
    <submittedName>
        <fullName evidence="2">Uncharacterized protein</fullName>
    </submittedName>
</protein>
<proteinExistence type="predicted"/>